<sequence>MGSAGRDRRVRSQPKNRARKSRQPGARDEDSPVEATEAKTKPQKRPASALQEHFESRQVSSSSLPSRPYTDPGQESPERKRGRQANLSRSSLWTRFSLDGILCSKPAELLEMCVDLGLLHDGRLDPCEWCESTNWRFETKGDHASYRCKTKDCRCSKSALTHDQDLFNKKLALRSLIGALWLFLSPINLSPDQAGVILGVDHRTVRELFRNFRKWLSPIIDRMNEELILGGAGMDVELDEISFRSKALDDKVLWLRYIAIVRRGSAKVFIHKLPDKLTASGQGGGGPLTIQELKETIVNSAGASRIAIGSVCHTDSAKAYKKLDSEEPLPCLYNGALGGPSFAHLKLAHSNVRHKPPHPEFTRRFKLKIFDGRQWVEEIRVGGTQKLDGFFASFRREVGKRPVNTTGPTPETAEAMETQLHERVRVFQFLHWFSFTDAFQVFAEMRKLERASVGSVTWASLDSFGKGKAKPSTASTSALAEAKSVEEVPSVLVPSACEESPQPLLPVFSEGEDVQSELFDPEEEEPMFDSKGIRVLN</sequence>
<dbReference type="AlphaFoldDB" id="A0A812JS97"/>
<dbReference type="EMBL" id="CAJNDS010000497">
    <property type="protein sequence ID" value="CAE7212510.1"/>
    <property type="molecule type" value="Genomic_DNA"/>
</dbReference>
<gene>
    <name evidence="2" type="ORF">SNAT2548_LOCUS7217</name>
</gene>
<keyword evidence="3" id="KW-1185">Reference proteome</keyword>
<organism evidence="2 3">
    <name type="scientific">Symbiodinium natans</name>
    <dbReference type="NCBI Taxonomy" id="878477"/>
    <lineage>
        <taxon>Eukaryota</taxon>
        <taxon>Sar</taxon>
        <taxon>Alveolata</taxon>
        <taxon>Dinophyceae</taxon>
        <taxon>Suessiales</taxon>
        <taxon>Symbiodiniaceae</taxon>
        <taxon>Symbiodinium</taxon>
    </lineage>
</organism>
<proteinExistence type="predicted"/>
<name>A0A812JS97_9DINO</name>
<feature type="compositionally biased region" description="Low complexity" evidence="1">
    <location>
        <begin position="57"/>
        <end position="68"/>
    </location>
</feature>
<feature type="region of interest" description="Disordered" evidence="1">
    <location>
        <begin position="513"/>
        <end position="537"/>
    </location>
</feature>
<feature type="region of interest" description="Disordered" evidence="1">
    <location>
        <begin position="1"/>
        <end position="86"/>
    </location>
</feature>
<reference evidence="2" key="1">
    <citation type="submission" date="2021-02" db="EMBL/GenBank/DDBJ databases">
        <authorList>
            <person name="Dougan E. K."/>
            <person name="Rhodes N."/>
            <person name="Thang M."/>
            <person name="Chan C."/>
        </authorList>
    </citation>
    <scope>NUCLEOTIDE SEQUENCE</scope>
</reference>
<comment type="caution">
    <text evidence="2">The sequence shown here is derived from an EMBL/GenBank/DDBJ whole genome shotgun (WGS) entry which is preliminary data.</text>
</comment>
<evidence type="ECO:0000256" key="1">
    <source>
        <dbReference type="SAM" id="MobiDB-lite"/>
    </source>
</evidence>
<feature type="compositionally biased region" description="Basic residues" evidence="1">
    <location>
        <begin position="8"/>
        <end position="22"/>
    </location>
</feature>
<evidence type="ECO:0008006" key="4">
    <source>
        <dbReference type="Google" id="ProtNLM"/>
    </source>
</evidence>
<dbReference type="Proteomes" id="UP000604046">
    <property type="component" value="Unassembled WGS sequence"/>
</dbReference>
<feature type="compositionally biased region" description="Acidic residues" evidence="1">
    <location>
        <begin position="513"/>
        <end position="527"/>
    </location>
</feature>
<accession>A0A812JS97</accession>
<protein>
    <recommendedName>
        <fullName evidence="4">Transposase</fullName>
    </recommendedName>
</protein>
<feature type="compositionally biased region" description="Basic and acidic residues" evidence="1">
    <location>
        <begin position="25"/>
        <end position="40"/>
    </location>
</feature>
<evidence type="ECO:0000313" key="2">
    <source>
        <dbReference type="EMBL" id="CAE7212510.1"/>
    </source>
</evidence>
<evidence type="ECO:0000313" key="3">
    <source>
        <dbReference type="Proteomes" id="UP000604046"/>
    </source>
</evidence>